<evidence type="ECO:0000259" key="6">
    <source>
        <dbReference type="Pfam" id="PF01266"/>
    </source>
</evidence>
<dbReference type="Pfam" id="PF01266">
    <property type="entry name" value="DAO"/>
    <property type="match status" value="1"/>
</dbReference>
<comment type="similarity">
    <text evidence="2">Belongs to the FAD-dependent glycerol-3-phosphate dehydrogenase family.</text>
</comment>
<dbReference type="PANTHER" id="PTHR11985:SF15">
    <property type="entry name" value="GLYCEROL-3-PHOSPHATE DEHYDROGENASE, MITOCHONDRIAL"/>
    <property type="match status" value="1"/>
</dbReference>
<feature type="domain" description="FAD dependent oxidoreductase" evidence="6">
    <location>
        <begin position="4"/>
        <end position="92"/>
    </location>
</feature>
<dbReference type="EMBL" id="UOFN01000077">
    <property type="protein sequence ID" value="VAW77454.1"/>
    <property type="molecule type" value="Genomic_DNA"/>
</dbReference>
<evidence type="ECO:0000313" key="7">
    <source>
        <dbReference type="EMBL" id="VAW77454.1"/>
    </source>
</evidence>
<dbReference type="AlphaFoldDB" id="A0A3B0Z7U4"/>
<dbReference type="GO" id="GO:0004368">
    <property type="term" value="F:glycerol-3-phosphate dehydrogenase (quinone) activity"/>
    <property type="evidence" value="ECO:0007669"/>
    <property type="project" value="InterPro"/>
</dbReference>
<accession>A0A3B0Z7U4</accession>
<reference evidence="7" key="1">
    <citation type="submission" date="2018-06" db="EMBL/GenBank/DDBJ databases">
        <authorList>
            <person name="Zhirakovskaya E."/>
        </authorList>
    </citation>
    <scope>NUCLEOTIDE SEQUENCE</scope>
</reference>
<evidence type="ECO:0000256" key="3">
    <source>
        <dbReference type="ARBA" id="ARBA00022630"/>
    </source>
</evidence>
<proteinExistence type="inferred from homology"/>
<evidence type="ECO:0000256" key="4">
    <source>
        <dbReference type="ARBA" id="ARBA00022827"/>
    </source>
</evidence>
<organism evidence="7">
    <name type="scientific">hydrothermal vent metagenome</name>
    <dbReference type="NCBI Taxonomy" id="652676"/>
    <lineage>
        <taxon>unclassified sequences</taxon>
        <taxon>metagenomes</taxon>
        <taxon>ecological metagenomes</taxon>
    </lineage>
</organism>
<dbReference type="InterPro" id="IPR036188">
    <property type="entry name" value="FAD/NAD-bd_sf"/>
</dbReference>
<comment type="cofactor">
    <cofactor evidence="1">
        <name>FAD</name>
        <dbReference type="ChEBI" id="CHEBI:57692"/>
    </cofactor>
</comment>
<keyword evidence="5" id="KW-0560">Oxidoreductase</keyword>
<dbReference type="SUPFAM" id="SSF51905">
    <property type="entry name" value="FAD/NAD(P)-binding domain"/>
    <property type="match status" value="1"/>
</dbReference>
<evidence type="ECO:0000256" key="5">
    <source>
        <dbReference type="ARBA" id="ARBA00023002"/>
    </source>
</evidence>
<evidence type="ECO:0000256" key="2">
    <source>
        <dbReference type="ARBA" id="ARBA00007330"/>
    </source>
</evidence>
<dbReference type="PANTHER" id="PTHR11985">
    <property type="entry name" value="GLYCEROL-3-PHOSPHATE DEHYDROGENASE"/>
    <property type="match status" value="1"/>
</dbReference>
<feature type="non-terminal residue" evidence="7">
    <location>
        <position position="98"/>
    </location>
</feature>
<protein>
    <recommendedName>
        <fullName evidence="6">FAD dependent oxidoreductase domain-containing protein</fullName>
    </recommendedName>
</protein>
<gene>
    <name evidence="7" type="ORF">MNBD_GAMMA15-2172</name>
</gene>
<dbReference type="GO" id="GO:0046168">
    <property type="term" value="P:glycerol-3-phosphate catabolic process"/>
    <property type="evidence" value="ECO:0007669"/>
    <property type="project" value="TreeGrafter"/>
</dbReference>
<sequence length="98" mass="10912">MDCDILIIGAGIQGAAVAHLAVQRGYRVRVIEQFSRAAEGTSSRSSKLIHGGLRYLETGQFKLVRECLQAQRTLLRERPSLVTLTPFHFPVYADTTRP</sequence>
<dbReference type="InterPro" id="IPR000447">
    <property type="entry name" value="G3P_DH_FAD-dep"/>
</dbReference>
<keyword evidence="4" id="KW-0274">FAD</keyword>
<evidence type="ECO:0000256" key="1">
    <source>
        <dbReference type="ARBA" id="ARBA00001974"/>
    </source>
</evidence>
<name>A0A3B0Z7U4_9ZZZZ</name>
<dbReference type="Gene3D" id="3.50.50.60">
    <property type="entry name" value="FAD/NAD(P)-binding domain"/>
    <property type="match status" value="1"/>
</dbReference>
<dbReference type="InterPro" id="IPR006076">
    <property type="entry name" value="FAD-dep_OxRdtase"/>
</dbReference>
<keyword evidence="3" id="KW-0285">Flavoprotein</keyword>